<dbReference type="AlphaFoldDB" id="A0A8S3DAW2"/>
<feature type="non-terminal residue" evidence="2">
    <location>
        <position position="61"/>
    </location>
</feature>
<comment type="caution">
    <text evidence="2">The sequence shown here is derived from an EMBL/GenBank/DDBJ whole genome shotgun (WGS) entry which is preliminary data.</text>
</comment>
<name>A0A8S3DAW2_9BILA</name>
<organism evidence="2 3">
    <name type="scientific">Rotaria magnacalcarata</name>
    <dbReference type="NCBI Taxonomy" id="392030"/>
    <lineage>
        <taxon>Eukaryota</taxon>
        <taxon>Metazoa</taxon>
        <taxon>Spiralia</taxon>
        <taxon>Gnathifera</taxon>
        <taxon>Rotifera</taxon>
        <taxon>Eurotatoria</taxon>
        <taxon>Bdelloidea</taxon>
        <taxon>Philodinida</taxon>
        <taxon>Philodinidae</taxon>
        <taxon>Rotaria</taxon>
    </lineage>
</organism>
<proteinExistence type="predicted"/>
<sequence length="61" mass="6677">GTTTPLTYTKATSEASSEYETEEGVLKKKLFIQSKKHFGGAFVNITHSTVHVPTIIYSLST</sequence>
<evidence type="ECO:0000313" key="1">
    <source>
        <dbReference type="EMBL" id="CAF4992743.1"/>
    </source>
</evidence>
<dbReference type="Proteomes" id="UP000676336">
    <property type="component" value="Unassembled WGS sequence"/>
</dbReference>
<dbReference type="EMBL" id="CAJOBI010203902">
    <property type="protein sequence ID" value="CAF4999586.1"/>
    <property type="molecule type" value="Genomic_DNA"/>
</dbReference>
<gene>
    <name evidence="1" type="ORF">SMN809_LOCUS56389</name>
    <name evidence="2" type="ORF">SMN809_LOCUS56700</name>
</gene>
<accession>A0A8S3DAW2</accession>
<evidence type="ECO:0000313" key="2">
    <source>
        <dbReference type="EMBL" id="CAF4999586.1"/>
    </source>
</evidence>
<reference evidence="2" key="1">
    <citation type="submission" date="2021-02" db="EMBL/GenBank/DDBJ databases">
        <authorList>
            <person name="Nowell W R."/>
        </authorList>
    </citation>
    <scope>NUCLEOTIDE SEQUENCE</scope>
</reference>
<feature type="non-terminal residue" evidence="2">
    <location>
        <position position="1"/>
    </location>
</feature>
<evidence type="ECO:0000313" key="3">
    <source>
        <dbReference type="Proteomes" id="UP000676336"/>
    </source>
</evidence>
<protein>
    <submittedName>
        <fullName evidence="2">Uncharacterized protein</fullName>
    </submittedName>
</protein>
<dbReference type="EMBL" id="CAJOBI010201359">
    <property type="protein sequence ID" value="CAF4992743.1"/>
    <property type="molecule type" value="Genomic_DNA"/>
</dbReference>